<dbReference type="PANTHER" id="PTHR12215">
    <property type="entry name" value="PHOSPHOPANTETHEINE TRANSFERASE"/>
    <property type="match status" value="1"/>
</dbReference>
<dbReference type="EMBL" id="JBHSRF010000012">
    <property type="protein sequence ID" value="MFC6081813.1"/>
    <property type="molecule type" value="Genomic_DNA"/>
</dbReference>
<organism evidence="5 6">
    <name type="scientific">Sphaerisporangium aureirubrum</name>
    <dbReference type="NCBI Taxonomy" id="1544736"/>
    <lineage>
        <taxon>Bacteria</taxon>
        <taxon>Bacillati</taxon>
        <taxon>Actinomycetota</taxon>
        <taxon>Actinomycetes</taxon>
        <taxon>Streptosporangiales</taxon>
        <taxon>Streptosporangiaceae</taxon>
        <taxon>Sphaerisporangium</taxon>
    </lineage>
</organism>
<feature type="domain" description="4'-phosphopantetheinyl transferase N-terminal" evidence="4">
    <location>
        <begin position="18"/>
        <end position="111"/>
    </location>
</feature>
<dbReference type="Proteomes" id="UP001596137">
    <property type="component" value="Unassembled WGS sequence"/>
</dbReference>
<gene>
    <name evidence="5" type="ORF">ACFP1K_11655</name>
</gene>
<reference evidence="6" key="1">
    <citation type="journal article" date="2019" name="Int. J. Syst. Evol. Microbiol.">
        <title>The Global Catalogue of Microorganisms (GCM) 10K type strain sequencing project: providing services to taxonomists for standard genome sequencing and annotation.</title>
        <authorList>
            <consortium name="The Broad Institute Genomics Platform"/>
            <consortium name="The Broad Institute Genome Sequencing Center for Infectious Disease"/>
            <person name="Wu L."/>
            <person name="Ma J."/>
        </authorList>
    </citation>
    <scope>NUCLEOTIDE SEQUENCE [LARGE SCALE GENOMIC DNA]</scope>
    <source>
        <strain evidence="6">JCM 30346</strain>
    </source>
</reference>
<keyword evidence="6" id="KW-1185">Reference proteome</keyword>
<dbReference type="RefSeq" id="WP_380750514.1">
    <property type="nucleotide sequence ID" value="NZ_JBHSRF010000012.1"/>
</dbReference>
<proteinExistence type="inferred from homology"/>
<comment type="similarity">
    <text evidence="1">Belongs to the P-Pant transferase superfamily. Gsp/Sfp/HetI/AcpT family.</text>
</comment>
<dbReference type="Gene3D" id="3.90.470.20">
    <property type="entry name" value="4'-phosphopantetheinyl transferase domain"/>
    <property type="match status" value="1"/>
</dbReference>
<dbReference type="InterPro" id="IPR050559">
    <property type="entry name" value="P-Pant_transferase_sf"/>
</dbReference>
<evidence type="ECO:0000259" key="3">
    <source>
        <dbReference type="Pfam" id="PF01648"/>
    </source>
</evidence>
<evidence type="ECO:0000256" key="1">
    <source>
        <dbReference type="ARBA" id="ARBA00010990"/>
    </source>
</evidence>
<evidence type="ECO:0000313" key="5">
    <source>
        <dbReference type="EMBL" id="MFC6081813.1"/>
    </source>
</evidence>
<dbReference type="Pfam" id="PF01648">
    <property type="entry name" value="ACPS"/>
    <property type="match status" value="1"/>
</dbReference>
<evidence type="ECO:0000313" key="6">
    <source>
        <dbReference type="Proteomes" id="UP001596137"/>
    </source>
</evidence>
<evidence type="ECO:0000259" key="4">
    <source>
        <dbReference type="Pfam" id="PF22624"/>
    </source>
</evidence>
<dbReference type="InterPro" id="IPR037143">
    <property type="entry name" value="4-PPantetheinyl_Trfase_dom_sf"/>
</dbReference>
<protein>
    <submittedName>
        <fullName evidence="5">4'-phosphopantetheinyl transferase family protein</fullName>
    </submittedName>
</protein>
<evidence type="ECO:0000256" key="2">
    <source>
        <dbReference type="ARBA" id="ARBA00022679"/>
    </source>
</evidence>
<name>A0ABW1NG06_9ACTN</name>
<keyword evidence="2 5" id="KW-0808">Transferase</keyword>
<dbReference type="Pfam" id="PF22624">
    <property type="entry name" value="AASDHPPT_N"/>
    <property type="match status" value="1"/>
</dbReference>
<feature type="domain" description="4'-phosphopantetheinyl transferase" evidence="3">
    <location>
        <begin position="117"/>
        <end position="208"/>
    </location>
</feature>
<comment type="caution">
    <text evidence="5">The sequence shown here is derived from an EMBL/GenBank/DDBJ whole genome shotgun (WGS) entry which is preliminary data.</text>
</comment>
<sequence>MTTALVPTGHSRVWWASPQQPPADTVTGVLSPPELERALRFHRDADRRRFLTACLLLRMAAAAHLDIAPHQVHVERRCPDCGKPHGKPHILHTPSPLYASVSHSGDRVAVALSTAGPIGVDVEQIPDAPVNELIRSALTPAEQDIVRSMPEQNQHAAFTRIWVVKEAVLKATGHGLRIPPRHVHVSHPYQPPALLEWPLDIPVEHLRLQALDPGVGYAGMIATIADVAPVTVTESEVGDLARMPFSELGIAA</sequence>
<dbReference type="SUPFAM" id="SSF56214">
    <property type="entry name" value="4'-phosphopantetheinyl transferase"/>
    <property type="match status" value="2"/>
</dbReference>
<accession>A0ABW1NG06</accession>
<dbReference type="PANTHER" id="PTHR12215:SF10">
    <property type="entry name" value="L-AMINOADIPATE-SEMIALDEHYDE DEHYDROGENASE-PHOSPHOPANTETHEINYL TRANSFERASE"/>
    <property type="match status" value="1"/>
</dbReference>
<dbReference type="InterPro" id="IPR055066">
    <property type="entry name" value="AASDHPPT_N"/>
</dbReference>
<dbReference type="GO" id="GO:0016740">
    <property type="term" value="F:transferase activity"/>
    <property type="evidence" value="ECO:0007669"/>
    <property type="project" value="UniProtKB-KW"/>
</dbReference>
<dbReference type="InterPro" id="IPR008278">
    <property type="entry name" value="4-PPantetheinyl_Trfase_dom"/>
</dbReference>